<gene>
    <name evidence="3" type="ORF">KSU1_C0686</name>
</gene>
<dbReference type="InterPro" id="IPR013229">
    <property type="entry name" value="PEGA"/>
</dbReference>
<accession>I3IKN7</accession>
<keyword evidence="1" id="KW-1133">Transmembrane helix</keyword>
<dbReference type="STRING" id="247490.KSU1_C0686"/>
<keyword evidence="1" id="KW-0472">Membrane</keyword>
<evidence type="ECO:0000313" key="3">
    <source>
        <dbReference type="EMBL" id="GAB62282.1"/>
    </source>
</evidence>
<feature type="domain" description="PEGA" evidence="2">
    <location>
        <begin position="315"/>
        <end position="368"/>
    </location>
</feature>
<name>I3IKN7_9BACT</name>
<keyword evidence="4" id="KW-1185">Reference proteome</keyword>
<feature type="transmembrane region" description="Helical" evidence="1">
    <location>
        <begin position="25"/>
        <end position="51"/>
    </location>
</feature>
<keyword evidence="1" id="KW-0812">Transmembrane</keyword>
<dbReference type="Pfam" id="PF08308">
    <property type="entry name" value="PEGA"/>
    <property type="match status" value="1"/>
</dbReference>
<protein>
    <recommendedName>
        <fullName evidence="2">PEGA domain-containing protein</fullName>
    </recommendedName>
</protein>
<comment type="caution">
    <text evidence="3">The sequence shown here is derived from an EMBL/GenBank/DDBJ whole genome shotgun (WGS) entry which is preliminary data.</text>
</comment>
<proteinExistence type="predicted"/>
<dbReference type="EMBL" id="BAFH01000003">
    <property type="protein sequence ID" value="GAB62282.1"/>
    <property type="molecule type" value="Genomic_DNA"/>
</dbReference>
<sequence length="434" mass="47809">MSNLVFRAFFLSSESVLPKVRMRMYTSFIQCICVYLSILSPFLFINTLSIAESGEQSMRKAAIFVENRAGSAFHDKVPVLEDFITSRITEKGFSVLSREVVINSLNNYPAQEPKGSDEELKDFINAVQLLKASLTKDQKGLEERVSGAGLDKLLSKETSVLRLTQMIGADYIVVVSLASLGTEKKAFKGYGVETMNLITHVRISYKILDSVYGGTLVADTVRVSKSLRSTESSRSEDSDMINGLLDDAAVKVAEGLDKKHLAQPPPGRNLVEITIACGMQDLAQLPISIPDVRLTENGTVIIEKDALEVQALDVTVELNGTVIGSAPGVFKVPQGLSKIRLSREGFKDWERTINIIEGQKLKVALQMHETGYARWKDNTAFLQDLKNGEKLTDATVELIKGGAQMLRQSGFNIHVKGDFNIDPKKGNSIFNLSR</sequence>
<reference evidence="3 4" key="1">
    <citation type="journal article" date="2012" name="FEBS Lett.">
        <title>Anammox organism KSU-1 expresses a NirK-type copper-containing nitrite reductase instead of a NirS-type with cytochrome cd1.</title>
        <authorList>
            <person name="Hira D."/>
            <person name="Toh H."/>
            <person name="Migita C.T."/>
            <person name="Okubo H."/>
            <person name="Nishiyama T."/>
            <person name="Hattori M."/>
            <person name="Furukawa K."/>
            <person name="Fujii T."/>
        </authorList>
    </citation>
    <scope>NUCLEOTIDE SEQUENCE [LARGE SCALE GENOMIC DNA]</scope>
</reference>
<dbReference type="Proteomes" id="UP000002985">
    <property type="component" value="Unassembled WGS sequence"/>
</dbReference>
<dbReference type="OrthoDB" id="258424at2"/>
<evidence type="ECO:0000313" key="4">
    <source>
        <dbReference type="Proteomes" id="UP000002985"/>
    </source>
</evidence>
<organism evidence="3 4">
    <name type="scientific">Candidatus Jettenia caeni</name>
    <dbReference type="NCBI Taxonomy" id="247490"/>
    <lineage>
        <taxon>Bacteria</taxon>
        <taxon>Pseudomonadati</taxon>
        <taxon>Planctomycetota</taxon>
        <taxon>Candidatus Brocadiia</taxon>
        <taxon>Candidatus Brocadiales</taxon>
        <taxon>Candidatus Brocadiaceae</taxon>
        <taxon>Candidatus Jettenia</taxon>
    </lineage>
</organism>
<evidence type="ECO:0000256" key="1">
    <source>
        <dbReference type="SAM" id="Phobius"/>
    </source>
</evidence>
<evidence type="ECO:0000259" key="2">
    <source>
        <dbReference type="Pfam" id="PF08308"/>
    </source>
</evidence>
<dbReference type="AlphaFoldDB" id="I3IKN7"/>